<evidence type="ECO:0000256" key="1">
    <source>
        <dbReference type="SAM" id="MobiDB-lite"/>
    </source>
</evidence>
<comment type="caution">
    <text evidence="2">The sequence shown here is derived from an EMBL/GenBank/DDBJ whole genome shotgun (WGS) entry which is preliminary data.</text>
</comment>
<gene>
    <name evidence="2" type="ORF">FGO68_gene15228</name>
</gene>
<feature type="compositionally biased region" description="Acidic residues" evidence="1">
    <location>
        <begin position="437"/>
        <end position="464"/>
    </location>
</feature>
<name>A0A8J8T277_HALGN</name>
<feature type="compositionally biased region" description="Acidic residues" evidence="1">
    <location>
        <begin position="372"/>
        <end position="398"/>
    </location>
</feature>
<evidence type="ECO:0000313" key="2">
    <source>
        <dbReference type="EMBL" id="TNV79547.1"/>
    </source>
</evidence>
<organism evidence="2 3">
    <name type="scientific">Halteria grandinella</name>
    <dbReference type="NCBI Taxonomy" id="5974"/>
    <lineage>
        <taxon>Eukaryota</taxon>
        <taxon>Sar</taxon>
        <taxon>Alveolata</taxon>
        <taxon>Ciliophora</taxon>
        <taxon>Intramacronucleata</taxon>
        <taxon>Spirotrichea</taxon>
        <taxon>Stichotrichia</taxon>
        <taxon>Sporadotrichida</taxon>
        <taxon>Halteriidae</taxon>
        <taxon>Halteria</taxon>
    </lineage>
</organism>
<feature type="region of interest" description="Disordered" evidence="1">
    <location>
        <begin position="302"/>
        <end position="322"/>
    </location>
</feature>
<dbReference type="OrthoDB" id="312153at2759"/>
<reference evidence="2" key="1">
    <citation type="submission" date="2019-06" db="EMBL/GenBank/DDBJ databases">
        <authorList>
            <person name="Zheng W."/>
        </authorList>
    </citation>
    <scope>NUCLEOTIDE SEQUENCE</scope>
    <source>
        <strain evidence="2">QDHG01</strain>
    </source>
</reference>
<feature type="region of interest" description="Disordered" evidence="1">
    <location>
        <begin position="371"/>
        <end position="464"/>
    </location>
</feature>
<evidence type="ECO:0000313" key="3">
    <source>
        <dbReference type="Proteomes" id="UP000785679"/>
    </source>
</evidence>
<keyword evidence="3" id="KW-1185">Reference proteome</keyword>
<dbReference type="Proteomes" id="UP000785679">
    <property type="component" value="Unassembled WGS sequence"/>
</dbReference>
<dbReference type="EMBL" id="RRYP01008771">
    <property type="protein sequence ID" value="TNV79547.1"/>
    <property type="molecule type" value="Genomic_DNA"/>
</dbReference>
<sequence length="483" mass="55098">MSFQIKDRKKIQLFRKCVQLLTNAKEEFQIHFNKTHIRLFNVFQDDVTYMFDLQASWFSKFVAPECILNDEVEILQVKCHRELFLQGFNILDDTELEFLIHFDSQENGMFKVIKTREFFIVEANVPFEIQRDVSCDENYEFPDSQLLLDGEVKYLKNLRGIFKSKCKSEIMDLNFNDDVLAFKGEINNKFGYEIKTQNLTHYGNYLSADQEKANSFQIALSLRHILGLLKIAEMIEGNFMAAMELLDTETCVTFLFTHSHERKDFKFCIGIGNVRFTRMDGGAATAGMGASSMANNNQRLKKQVPQGNVRKASDQVDAPGIKVEESATTGALSTTNFQNQFMHQQAIPATKKGAGEAQKKAGKQADVKIEQNEQDDDDQQMEVDVDAPVPQEEEDDEPAPVQTKKKPVAQQKKVIKQLPAKRGRRAGGAGRRKGTDESGDVGMEDEEEGENEQTNNDEDMEDQVALEAKKMDFYKQVDNEEFF</sequence>
<feature type="compositionally biased region" description="Basic residues" evidence="1">
    <location>
        <begin position="403"/>
        <end position="425"/>
    </location>
</feature>
<accession>A0A8J8T277</accession>
<protein>
    <submittedName>
        <fullName evidence="2">Uncharacterized protein</fullName>
    </submittedName>
</protein>
<proteinExistence type="predicted"/>
<dbReference type="AlphaFoldDB" id="A0A8J8T277"/>